<accession>A0ABU0T9G3</accession>
<evidence type="ECO:0008006" key="3">
    <source>
        <dbReference type="Google" id="ProtNLM"/>
    </source>
</evidence>
<comment type="caution">
    <text evidence="1">The sequence shown here is derived from an EMBL/GenBank/DDBJ whole genome shotgun (WGS) entry which is preliminary data.</text>
</comment>
<sequence length="184" mass="19903">MTGSGERPLLFLDVDGPLIPFGAASGQYPGGYPTYGSDAAGSDENPLLARINPAHGPRLTALPCELVWATTWMDEANETVAPRLGLPELAVVTWPEPDDAEADGQAEQDARRGLHWKTRALVDRAAGRAFVWVDDEITDTDRAWVSAHHRGRALLYRVDPRRGLTGADFDALDEWLAAEAADGS</sequence>
<evidence type="ECO:0000313" key="2">
    <source>
        <dbReference type="Proteomes" id="UP001230328"/>
    </source>
</evidence>
<dbReference type="RefSeq" id="WP_307529233.1">
    <property type="nucleotide sequence ID" value="NZ_JAUSZI010000002.1"/>
</dbReference>
<protein>
    <recommendedName>
        <fullName evidence="3">Secreted protein</fullName>
    </recommendedName>
</protein>
<name>A0ABU0T9G3_9ACTN</name>
<dbReference type="Pfam" id="PF18143">
    <property type="entry name" value="HAD_SAK_2"/>
    <property type="match status" value="1"/>
</dbReference>
<dbReference type="Proteomes" id="UP001230328">
    <property type="component" value="Unassembled WGS sequence"/>
</dbReference>
<organism evidence="1 2">
    <name type="scientific">Streptomyces umbrinus</name>
    <dbReference type="NCBI Taxonomy" id="67370"/>
    <lineage>
        <taxon>Bacteria</taxon>
        <taxon>Bacillati</taxon>
        <taxon>Actinomycetota</taxon>
        <taxon>Actinomycetes</taxon>
        <taxon>Kitasatosporales</taxon>
        <taxon>Streptomycetaceae</taxon>
        <taxon>Streptomyces</taxon>
        <taxon>Streptomyces phaeochromogenes group</taxon>
    </lineage>
</organism>
<reference evidence="1 2" key="1">
    <citation type="submission" date="2023-07" db="EMBL/GenBank/DDBJ databases">
        <title>Comparative genomics of wheat-associated soil bacteria to identify genetic determinants of phenazine resistance.</title>
        <authorList>
            <person name="Mouncey N."/>
        </authorList>
    </citation>
    <scope>NUCLEOTIDE SEQUENCE [LARGE SCALE GENOMIC DNA]</scope>
    <source>
        <strain evidence="1 2">V2I4</strain>
    </source>
</reference>
<keyword evidence="2" id="KW-1185">Reference proteome</keyword>
<proteinExistence type="predicted"/>
<dbReference type="EMBL" id="JAUSZI010000002">
    <property type="protein sequence ID" value="MDQ1032451.1"/>
    <property type="molecule type" value="Genomic_DNA"/>
</dbReference>
<evidence type="ECO:0000313" key="1">
    <source>
        <dbReference type="EMBL" id="MDQ1032451.1"/>
    </source>
</evidence>
<gene>
    <name evidence="1" type="ORF">QF035_010033</name>
</gene>